<evidence type="ECO:0000256" key="1">
    <source>
        <dbReference type="ARBA" id="ARBA00004651"/>
    </source>
</evidence>
<accession>A0A1F6D0S1</accession>
<comment type="subcellular location">
    <subcellularLocation>
        <location evidence="1">Cell membrane</location>
        <topology evidence="1">Multi-pass membrane protein</topology>
    </subcellularLocation>
</comment>
<dbReference type="PANTHER" id="PTHR43394:SF1">
    <property type="entry name" value="ATP-BINDING CASSETTE SUB-FAMILY B MEMBER 10, MITOCHONDRIAL"/>
    <property type="match status" value="1"/>
</dbReference>
<dbReference type="InterPro" id="IPR036640">
    <property type="entry name" value="ABC1_TM_sf"/>
</dbReference>
<dbReference type="PROSITE" id="PS00211">
    <property type="entry name" value="ABC_TRANSPORTER_1"/>
    <property type="match status" value="1"/>
</dbReference>
<dbReference type="InterPro" id="IPR003439">
    <property type="entry name" value="ABC_transporter-like_ATP-bd"/>
</dbReference>
<keyword evidence="3" id="KW-1003">Cell membrane</keyword>
<dbReference type="Gene3D" id="3.40.50.300">
    <property type="entry name" value="P-loop containing nucleotide triphosphate hydrolases"/>
    <property type="match status" value="1"/>
</dbReference>
<feature type="domain" description="ABC transmembrane type-1" evidence="11">
    <location>
        <begin position="1"/>
        <end position="230"/>
    </location>
</feature>
<evidence type="ECO:0000313" key="13">
    <source>
        <dbReference type="Proteomes" id="UP000178606"/>
    </source>
</evidence>
<name>A0A1F6D0S1_HANXR</name>
<dbReference type="InterPro" id="IPR003593">
    <property type="entry name" value="AAA+_ATPase"/>
</dbReference>
<evidence type="ECO:0000256" key="3">
    <source>
        <dbReference type="ARBA" id="ARBA00022475"/>
    </source>
</evidence>
<evidence type="ECO:0000313" key="12">
    <source>
        <dbReference type="EMBL" id="OGG55033.1"/>
    </source>
</evidence>
<feature type="transmembrane region" description="Helical" evidence="9">
    <location>
        <begin position="62"/>
        <end position="82"/>
    </location>
</feature>
<dbReference type="Gene3D" id="1.20.1560.10">
    <property type="entry name" value="ABC transporter type 1, transmembrane domain"/>
    <property type="match status" value="1"/>
</dbReference>
<organism evidence="12 13">
    <name type="scientific">Handelsmanbacteria sp. (strain RIFCSPLOWO2_12_FULL_64_10)</name>
    <dbReference type="NCBI Taxonomy" id="1817868"/>
    <lineage>
        <taxon>Bacteria</taxon>
        <taxon>Candidatus Handelsmaniibacteriota</taxon>
    </lineage>
</organism>
<dbReference type="Pfam" id="PF00005">
    <property type="entry name" value="ABC_tran"/>
    <property type="match status" value="1"/>
</dbReference>
<dbReference type="PANTHER" id="PTHR43394">
    <property type="entry name" value="ATP-DEPENDENT PERMEASE MDL1, MITOCHONDRIAL"/>
    <property type="match status" value="1"/>
</dbReference>
<dbReference type="GO" id="GO:0016887">
    <property type="term" value="F:ATP hydrolysis activity"/>
    <property type="evidence" value="ECO:0007669"/>
    <property type="project" value="InterPro"/>
</dbReference>
<dbReference type="SUPFAM" id="SSF52540">
    <property type="entry name" value="P-loop containing nucleoside triphosphate hydrolases"/>
    <property type="match status" value="1"/>
</dbReference>
<dbReference type="GO" id="GO:0015421">
    <property type="term" value="F:ABC-type oligopeptide transporter activity"/>
    <property type="evidence" value="ECO:0007669"/>
    <property type="project" value="TreeGrafter"/>
</dbReference>
<dbReference type="SUPFAM" id="SSF90123">
    <property type="entry name" value="ABC transporter transmembrane region"/>
    <property type="match status" value="1"/>
</dbReference>
<evidence type="ECO:0000256" key="6">
    <source>
        <dbReference type="ARBA" id="ARBA00022840"/>
    </source>
</evidence>
<evidence type="ECO:0000259" key="10">
    <source>
        <dbReference type="PROSITE" id="PS50893"/>
    </source>
</evidence>
<feature type="domain" description="ABC transporter" evidence="10">
    <location>
        <begin position="264"/>
        <end position="497"/>
    </location>
</feature>
<evidence type="ECO:0000256" key="4">
    <source>
        <dbReference type="ARBA" id="ARBA00022692"/>
    </source>
</evidence>
<dbReference type="SMART" id="SM00382">
    <property type="entry name" value="AAA"/>
    <property type="match status" value="1"/>
</dbReference>
<evidence type="ECO:0008006" key="14">
    <source>
        <dbReference type="Google" id="ProtNLM"/>
    </source>
</evidence>
<feature type="transmembrane region" description="Helical" evidence="9">
    <location>
        <begin position="187"/>
        <end position="211"/>
    </location>
</feature>
<dbReference type="GO" id="GO:0005524">
    <property type="term" value="F:ATP binding"/>
    <property type="evidence" value="ECO:0007669"/>
    <property type="project" value="UniProtKB-KW"/>
</dbReference>
<dbReference type="InterPro" id="IPR039421">
    <property type="entry name" value="Type_1_exporter"/>
</dbReference>
<evidence type="ECO:0000256" key="9">
    <source>
        <dbReference type="SAM" id="Phobius"/>
    </source>
</evidence>
<feature type="transmembrane region" description="Helical" evidence="9">
    <location>
        <begin position="88"/>
        <end position="106"/>
    </location>
</feature>
<dbReference type="InterPro" id="IPR017871">
    <property type="entry name" value="ABC_transporter-like_CS"/>
</dbReference>
<dbReference type="PROSITE" id="PS50929">
    <property type="entry name" value="ABC_TM1F"/>
    <property type="match status" value="1"/>
</dbReference>
<dbReference type="Proteomes" id="UP000178606">
    <property type="component" value="Unassembled WGS sequence"/>
</dbReference>
<dbReference type="GO" id="GO:0005886">
    <property type="term" value="C:plasma membrane"/>
    <property type="evidence" value="ECO:0007669"/>
    <property type="project" value="UniProtKB-SubCell"/>
</dbReference>
<dbReference type="InterPro" id="IPR027417">
    <property type="entry name" value="P-loop_NTPase"/>
</dbReference>
<feature type="transmembrane region" description="Helical" evidence="9">
    <location>
        <begin position="161"/>
        <end position="181"/>
    </location>
</feature>
<evidence type="ECO:0000259" key="11">
    <source>
        <dbReference type="PROSITE" id="PS50929"/>
    </source>
</evidence>
<keyword evidence="5" id="KW-0547">Nucleotide-binding</keyword>
<comment type="caution">
    <text evidence="12">The sequence shown here is derived from an EMBL/GenBank/DDBJ whole genome shotgun (WGS) entry which is preliminary data.</text>
</comment>
<dbReference type="AlphaFoldDB" id="A0A1F6D0S1"/>
<dbReference type="FunFam" id="3.40.50.300:FF:000221">
    <property type="entry name" value="Multidrug ABC transporter ATP-binding protein"/>
    <property type="match status" value="1"/>
</dbReference>
<dbReference type="CDD" id="cd07346">
    <property type="entry name" value="ABC_6TM_exporters"/>
    <property type="match status" value="1"/>
</dbReference>
<evidence type="ECO:0000256" key="8">
    <source>
        <dbReference type="ARBA" id="ARBA00023136"/>
    </source>
</evidence>
<dbReference type="PROSITE" id="PS50893">
    <property type="entry name" value="ABC_TRANSPORTER_2"/>
    <property type="match status" value="1"/>
</dbReference>
<dbReference type="EMBL" id="MFKF01000089">
    <property type="protein sequence ID" value="OGG55033.1"/>
    <property type="molecule type" value="Genomic_DNA"/>
</dbReference>
<proteinExistence type="predicted"/>
<evidence type="ECO:0000256" key="5">
    <source>
        <dbReference type="ARBA" id="ARBA00022741"/>
    </source>
</evidence>
<sequence>IVRQIISWYIDMKVTIHLRTIFYDHLHRLSLSFFRTRPIGEHMYRSTSDIGGGLITMITDDVPNFVTILYQIIWTGILLSVVDWRITAFIFLYAFPYTALSHYFYTRLQDTQRDQRMQGQYVTALLRDGVAGAKTVKGYGRILWSVRRYAARLVEARRFHLRYVFLSVIAHHGALWGLSFVLEYSMWLYVAYQTMVGHLSIGEFSVVYFLARQFEIPMQRMVQLIQNVRLQLVPAERILQTLDVKPEIQDAPDAAPVPPLKGRIEFRDVSFEYVSGTPVLNDIHLTIEPGQRVAFVGPSGSGKSTLLYLLLRLYEQTAGQILVDGLDIRSVKMLSYRNQLGVVLQETFLFGGTVAENIRYGKLKATDEEVQRAARMAELHDFIASHPDGYNRHLGEGTRLSGGQKQRFGVARALIRDPAILILDAPTASLDTLVEGNVMDTIRKVSKGRTAVTVATRLVTVTDVEAIYVLDRGRIVERGTHGQLLALNGLYRRMWDEQTQLGGLSREGMAAD</sequence>
<dbReference type="Pfam" id="PF00664">
    <property type="entry name" value="ABC_membrane"/>
    <property type="match status" value="1"/>
</dbReference>
<evidence type="ECO:0000256" key="7">
    <source>
        <dbReference type="ARBA" id="ARBA00022989"/>
    </source>
</evidence>
<protein>
    <recommendedName>
        <fullName evidence="14">ABC transporter ATP-binding protein</fullName>
    </recommendedName>
</protein>
<keyword evidence="4 9" id="KW-0812">Transmembrane</keyword>
<keyword evidence="6" id="KW-0067">ATP-binding</keyword>
<gene>
    <name evidence="12" type="ORF">A3F84_12960</name>
</gene>
<keyword evidence="7 9" id="KW-1133">Transmembrane helix</keyword>
<dbReference type="InterPro" id="IPR011527">
    <property type="entry name" value="ABC1_TM_dom"/>
</dbReference>
<keyword evidence="2" id="KW-0813">Transport</keyword>
<feature type="non-terminal residue" evidence="12">
    <location>
        <position position="1"/>
    </location>
</feature>
<keyword evidence="8 9" id="KW-0472">Membrane</keyword>
<evidence type="ECO:0000256" key="2">
    <source>
        <dbReference type="ARBA" id="ARBA00022448"/>
    </source>
</evidence>
<reference evidence="12 13" key="1">
    <citation type="journal article" date="2016" name="Nat. Commun.">
        <title>Thousands of microbial genomes shed light on interconnected biogeochemical processes in an aquifer system.</title>
        <authorList>
            <person name="Anantharaman K."/>
            <person name="Brown C.T."/>
            <person name="Hug L.A."/>
            <person name="Sharon I."/>
            <person name="Castelle C.J."/>
            <person name="Probst A.J."/>
            <person name="Thomas B.C."/>
            <person name="Singh A."/>
            <person name="Wilkins M.J."/>
            <person name="Karaoz U."/>
            <person name="Brodie E.L."/>
            <person name="Williams K.H."/>
            <person name="Hubbard S.S."/>
            <person name="Banfield J.F."/>
        </authorList>
    </citation>
    <scope>NUCLEOTIDE SEQUENCE [LARGE SCALE GENOMIC DNA]</scope>
    <source>
        <strain evidence="13">RIFCSPLOWO2_12_FULL_64_10</strain>
    </source>
</reference>